<name>A0ABM0JWE2_APLCA</name>
<evidence type="ECO:0000313" key="9">
    <source>
        <dbReference type="Proteomes" id="UP000694888"/>
    </source>
</evidence>
<comment type="pathway">
    <text evidence="1">Carbohydrate degradation; 2-deoxy-D-ribose 1-phosphate degradation; D-glyceraldehyde 3-phosphate and acetaldehyde from 2-deoxy-alpha-D-ribose 1-phosphate: step 2/2.</text>
</comment>
<evidence type="ECO:0000256" key="7">
    <source>
        <dbReference type="ARBA" id="ARBA00032755"/>
    </source>
</evidence>
<evidence type="ECO:0000256" key="8">
    <source>
        <dbReference type="ARBA" id="ARBA00048791"/>
    </source>
</evidence>
<proteinExistence type="inferred from homology"/>
<reference evidence="10" key="1">
    <citation type="submission" date="2025-08" db="UniProtKB">
        <authorList>
            <consortium name="RefSeq"/>
        </authorList>
    </citation>
    <scope>IDENTIFICATION</scope>
</reference>
<evidence type="ECO:0000256" key="3">
    <source>
        <dbReference type="ARBA" id="ARBA00012515"/>
    </source>
</evidence>
<evidence type="ECO:0000256" key="1">
    <source>
        <dbReference type="ARBA" id="ARBA00004816"/>
    </source>
</evidence>
<keyword evidence="9" id="KW-1185">Reference proteome</keyword>
<dbReference type="EC" id="4.1.2.4" evidence="3"/>
<evidence type="ECO:0000313" key="10">
    <source>
        <dbReference type="RefSeq" id="XP_005103099.1"/>
    </source>
</evidence>
<dbReference type="Proteomes" id="UP000694888">
    <property type="component" value="Unplaced"/>
</dbReference>
<dbReference type="InterPro" id="IPR013785">
    <property type="entry name" value="Aldolase_TIM"/>
</dbReference>
<dbReference type="Gene3D" id="3.20.20.70">
    <property type="entry name" value="Aldolase class I"/>
    <property type="match status" value="1"/>
</dbReference>
<dbReference type="SUPFAM" id="SSF51569">
    <property type="entry name" value="Aldolase"/>
    <property type="match status" value="1"/>
</dbReference>
<keyword evidence="4" id="KW-0456">Lyase</keyword>
<accession>A0ABM0JWE2</accession>
<dbReference type="CDD" id="cd00959">
    <property type="entry name" value="DeoC"/>
    <property type="match status" value="1"/>
</dbReference>
<keyword evidence="5" id="KW-0704">Schiff base</keyword>
<protein>
    <recommendedName>
        <fullName evidence="3">deoxyribose-phosphate aldolase</fullName>
        <ecNumber evidence="3">4.1.2.4</ecNumber>
    </recommendedName>
    <alternativeName>
        <fullName evidence="7">2-deoxy-D-ribose 5-phosphate aldolase</fullName>
    </alternativeName>
    <alternativeName>
        <fullName evidence="6">Phosphodeoxyriboaldolase</fullName>
    </alternativeName>
</protein>
<comment type="catalytic activity">
    <reaction evidence="8">
        <text>2-deoxy-D-ribose 5-phosphate = D-glyceraldehyde 3-phosphate + acetaldehyde</text>
        <dbReference type="Rhea" id="RHEA:12821"/>
        <dbReference type="ChEBI" id="CHEBI:15343"/>
        <dbReference type="ChEBI" id="CHEBI:59776"/>
        <dbReference type="ChEBI" id="CHEBI:62877"/>
        <dbReference type="EC" id="4.1.2.4"/>
    </reaction>
</comment>
<dbReference type="PANTHER" id="PTHR10889:SF3">
    <property type="entry name" value="DEOXYRIBOSE-PHOSPHATE ALDOLASE"/>
    <property type="match status" value="1"/>
</dbReference>
<dbReference type="PANTHER" id="PTHR10889">
    <property type="entry name" value="DEOXYRIBOSE-PHOSPHATE ALDOLASE"/>
    <property type="match status" value="1"/>
</dbReference>
<dbReference type="RefSeq" id="XP_005103099.1">
    <property type="nucleotide sequence ID" value="XM_005103042.3"/>
</dbReference>
<organism evidence="9 10">
    <name type="scientific">Aplysia californica</name>
    <name type="common">California sea hare</name>
    <dbReference type="NCBI Taxonomy" id="6500"/>
    <lineage>
        <taxon>Eukaryota</taxon>
        <taxon>Metazoa</taxon>
        <taxon>Spiralia</taxon>
        <taxon>Lophotrochozoa</taxon>
        <taxon>Mollusca</taxon>
        <taxon>Gastropoda</taxon>
        <taxon>Heterobranchia</taxon>
        <taxon>Euthyneura</taxon>
        <taxon>Tectipleura</taxon>
        <taxon>Aplysiida</taxon>
        <taxon>Aplysioidea</taxon>
        <taxon>Aplysiidae</taxon>
        <taxon>Aplysia</taxon>
    </lineage>
</organism>
<dbReference type="InterPro" id="IPR002915">
    <property type="entry name" value="DeoC/FbaB/LacD_aldolase"/>
</dbReference>
<dbReference type="InterPro" id="IPR011343">
    <property type="entry name" value="DeoC"/>
</dbReference>
<dbReference type="NCBIfam" id="TIGR00126">
    <property type="entry name" value="deoC"/>
    <property type="match status" value="1"/>
</dbReference>
<evidence type="ECO:0000256" key="5">
    <source>
        <dbReference type="ARBA" id="ARBA00023270"/>
    </source>
</evidence>
<dbReference type="SMART" id="SM01133">
    <property type="entry name" value="DeoC"/>
    <property type="match status" value="1"/>
</dbReference>
<evidence type="ECO:0000256" key="2">
    <source>
        <dbReference type="ARBA" id="ARBA00009473"/>
    </source>
</evidence>
<dbReference type="GeneID" id="101856523"/>
<gene>
    <name evidence="10" type="primary">LOC101856523</name>
</gene>
<evidence type="ECO:0000256" key="4">
    <source>
        <dbReference type="ARBA" id="ARBA00023239"/>
    </source>
</evidence>
<dbReference type="Pfam" id="PF01791">
    <property type="entry name" value="DeoC"/>
    <property type="match status" value="1"/>
</dbReference>
<dbReference type="PIRSF" id="PIRSF001357">
    <property type="entry name" value="DeoC"/>
    <property type="match status" value="1"/>
</dbReference>
<comment type="similarity">
    <text evidence="2">Belongs to the DeoC/FbaB aldolase family. DeoC type 2 subfamily.</text>
</comment>
<evidence type="ECO:0000256" key="6">
    <source>
        <dbReference type="ARBA" id="ARBA00031814"/>
    </source>
</evidence>
<sequence length="320" mass="34956">MAEHGNLGCEYDESFFKDVRINLPAVKRRAAELGSRRTVKKHWQADWQLRAVTCIDLTTLAGDDTPSNVSRLCFKAAHPVSTDVLKMLQVDHKEITTGAVCVYPNQVTAAKESLKMVGKPSIPVASVATGFPCGQTALAPRLEEIKYAVNDGATEIDIVINRTYALAGNWKGVYDEVRQMKQACGSAHMKTILATGELGSLNNVYKASMVCMMAGADFIKTSTGKEGVNATFVVALVMIRAIRDFLQRTGIRVGFKPAGGIRTAKDACVWLSMMKEELGDEYTNPRLFRIGASTLLGDLERQLYHFATGVYPSVVEMPLG</sequence>